<dbReference type="Proteomes" id="UP000595703">
    <property type="component" value="Chromosome"/>
</dbReference>
<dbReference type="PANTHER" id="PTHR30466">
    <property type="entry name" value="FLAVIN REDUCTASE"/>
    <property type="match status" value="1"/>
</dbReference>
<dbReference type="InterPro" id="IPR002563">
    <property type="entry name" value="Flavin_Rdtase-like_dom"/>
</dbReference>
<dbReference type="Pfam" id="PF01613">
    <property type="entry name" value="Flavin_Reduct"/>
    <property type="match status" value="1"/>
</dbReference>
<dbReference type="InterPro" id="IPR050268">
    <property type="entry name" value="NADH-dep_flavin_reductase"/>
</dbReference>
<gene>
    <name evidence="3" type="ORF">RVR_8467</name>
</gene>
<dbReference type="SUPFAM" id="SSF50475">
    <property type="entry name" value="FMN-binding split barrel"/>
    <property type="match status" value="1"/>
</dbReference>
<evidence type="ECO:0000259" key="2">
    <source>
        <dbReference type="SMART" id="SM00903"/>
    </source>
</evidence>
<protein>
    <submittedName>
        <fullName evidence="3">Putative flavin-dependent reductase</fullName>
    </submittedName>
</protein>
<dbReference type="Gene3D" id="2.30.110.10">
    <property type="entry name" value="Electron Transport, Fmn-binding Protein, Chain A"/>
    <property type="match status" value="1"/>
</dbReference>
<dbReference type="KEGG" id="arev:RVR_8467"/>
<dbReference type="GO" id="GO:0010181">
    <property type="term" value="F:FMN binding"/>
    <property type="evidence" value="ECO:0007669"/>
    <property type="project" value="InterPro"/>
</dbReference>
<dbReference type="RefSeq" id="WP_237405054.1">
    <property type="nucleotide sequence ID" value="NZ_AP018365.1"/>
</dbReference>
<dbReference type="GO" id="GO:0006208">
    <property type="term" value="P:pyrimidine nucleobase catabolic process"/>
    <property type="evidence" value="ECO:0007669"/>
    <property type="project" value="TreeGrafter"/>
</dbReference>
<dbReference type="InterPro" id="IPR012349">
    <property type="entry name" value="Split_barrel_FMN-bd"/>
</dbReference>
<feature type="domain" description="Flavin reductase like" evidence="2">
    <location>
        <begin position="22"/>
        <end position="164"/>
    </location>
</feature>
<accession>A0A7U3UYJ1</accession>
<reference evidence="3 4" key="3">
    <citation type="journal article" date="2011" name="Nat. Chem. Biol.">
        <title>Reveromycin A biosynthesis uses RevG and RevJ for stereospecific spiroacetal formation.</title>
        <authorList>
            <person name="Takahashi S."/>
            <person name="Toyoda A."/>
            <person name="Sekiyama Y."/>
            <person name="Takagi H."/>
            <person name="Nogawa T."/>
            <person name="Uramoto M."/>
            <person name="Suzuki R."/>
            <person name="Koshino H."/>
            <person name="Kumano T."/>
            <person name="Panthee S."/>
            <person name="Dairi T."/>
            <person name="Ishikawa J."/>
            <person name="Ikeda H."/>
            <person name="Sakaki Y."/>
            <person name="Osada H."/>
        </authorList>
    </citation>
    <scope>NUCLEOTIDE SEQUENCE [LARGE SCALE GENOMIC DNA]</scope>
    <source>
        <strain evidence="3 4">SN-593</strain>
    </source>
</reference>
<evidence type="ECO:0000256" key="1">
    <source>
        <dbReference type="ARBA" id="ARBA00023002"/>
    </source>
</evidence>
<sequence length="174" mass="18273">MTSTESRPETEQDLKSAFREAMAGVCTPVAVVTAMAGRSPYGTTVSAFTSLSMEPPMVLVSLDRSSDLLAVIDGSRRFGLNILGAQQPELALNFARKGGPAKFGGVDWHLGAQVPRLPGASGFLACEVADLVTGGDHVVVFGRVLSADTAPARPLTYHARVFGTHTALDVDSRT</sequence>
<keyword evidence="1" id="KW-0560">Oxidoreductase</keyword>
<dbReference type="EMBL" id="AP018365">
    <property type="protein sequence ID" value="BBB01187.1"/>
    <property type="molecule type" value="Genomic_DNA"/>
</dbReference>
<name>A0A7U3UYJ1_9ACTN</name>
<dbReference type="GO" id="GO:0042602">
    <property type="term" value="F:riboflavin reductase (NADPH) activity"/>
    <property type="evidence" value="ECO:0007669"/>
    <property type="project" value="TreeGrafter"/>
</dbReference>
<evidence type="ECO:0000313" key="4">
    <source>
        <dbReference type="Proteomes" id="UP000595703"/>
    </source>
</evidence>
<evidence type="ECO:0000313" key="3">
    <source>
        <dbReference type="EMBL" id="BBB01187.1"/>
    </source>
</evidence>
<dbReference type="PANTHER" id="PTHR30466:SF1">
    <property type="entry name" value="FMN REDUCTASE (NADH) RUTF"/>
    <property type="match status" value="1"/>
</dbReference>
<organism evidence="3 4">
    <name type="scientific">Actinacidiphila reveromycinica</name>
    <dbReference type="NCBI Taxonomy" id="659352"/>
    <lineage>
        <taxon>Bacteria</taxon>
        <taxon>Bacillati</taxon>
        <taxon>Actinomycetota</taxon>
        <taxon>Actinomycetes</taxon>
        <taxon>Kitasatosporales</taxon>
        <taxon>Streptomycetaceae</taxon>
        <taxon>Actinacidiphila</taxon>
    </lineage>
</organism>
<reference evidence="3 4" key="4">
    <citation type="journal article" date="2020" name="Sci. Rep.">
        <title>beta-carboline chemical signals induce reveromycin production through a LuxR family regulator in Streptomyces sp. SN-593.</title>
        <authorList>
            <person name="Panthee S."/>
            <person name="Kito N."/>
            <person name="Hayashi T."/>
            <person name="Shimizu T."/>
            <person name="Ishikawa J."/>
            <person name="Hamamoto H."/>
            <person name="Osada H."/>
            <person name="Takahashi S."/>
        </authorList>
    </citation>
    <scope>NUCLEOTIDE SEQUENCE [LARGE SCALE GENOMIC DNA]</scope>
    <source>
        <strain evidence="3 4">SN-593</strain>
    </source>
</reference>
<reference evidence="3 4" key="1">
    <citation type="journal article" date="2010" name="J. Bacteriol.">
        <title>Biochemical characterization of a novel indole prenyltransferase from Streptomyces sp. SN-593.</title>
        <authorList>
            <person name="Takahashi S."/>
            <person name="Takagi H."/>
            <person name="Toyoda A."/>
            <person name="Uramoto M."/>
            <person name="Nogawa T."/>
            <person name="Ueki M."/>
            <person name="Sakaki Y."/>
            <person name="Osada H."/>
        </authorList>
    </citation>
    <scope>NUCLEOTIDE SEQUENCE [LARGE SCALE GENOMIC DNA]</scope>
    <source>
        <strain evidence="3 4">SN-593</strain>
    </source>
</reference>
<reference evidence="3 4" key="2">
    <citation type="journal article" date="2011" name="J. Antibiot.">
        <title>Furaquinocins I and J: novel polyketide isoprenoid hybrid compounds from Streptomyces reveromyceticus SN-593.</title>
        <authorList>
            <person name="Panthee S."/>
            <person name="Takahashi S."/>
            <person name="Takagi H."/>
            <person name="Nogawa T."/>
            <person name="Oowada E."/>
            <person name="Uramoto M."/>
            <person name="Osada H."/>
        </authorList>
    </citation>
    <scope>NUCLEOTIDE SEQUENCE [LARGE SCALE GENOMIC DNA]</scope>
    <source>
        <strain evidence="3 4">SN-593</strain>
    </source>
</reference>
<proteinExistence type="predicted"/>
<dbReference type="AlphaFoldDB" id="A0A7U3UYJ1"/>
<keyword evidence="4" id="KW-1185">Reference proteome</keyword>
<dbReference type="SMART" id="SM00903">
    <property type="entry name" value="Flavin_Reduct"/>
    <property type="match status" value="1"/>
</dbReference>